<dbReference type="PANTHER" id="PTHR41710:SF2">
    <property type="entry name" value="GLYCOSYL TRANSFERASE FAMILY 39_83 DOMAIN-CONTAINING PROTEIN"/>
    <property type="match status" value="1"/>
</dbReference>
<dbReference type="EMBL" id="UINC01228283">
    <property type="protein sequence ID" value="SVE59531.1"/>
    <property type="molecule type" value="Genomic_DNA"/>
</dbReference>
<accession>A0A383ERY1</accession>
<protein>
    <recommendedName>
        <fullName evidence="3">Glycosyltransferase RgtA/B/C/D-like domain-containing protein</fullName>
    </recommendedName>
</protein>
<keyword evidence="1" id="KW-0472">Membrane</keyword>
<evidence type="ECO:0000256" key="1">
    <source>
        <dbReference type="SAM" id="Phobius"/>
    </source>
</evidence>
<feature type="transmembrane region" description="Helical" evidence="1">
    <location>
        <begin position="130"/>
        <end position="148"/>
    </location>
</feature>
<feature type="non-terminal residue" evidence="2">
    <location>
        <position position="172"/>
    </location>
</feature>
<name>A0A383ERY1_9ZZZZ</name>
<feature type="transmembrane region" description="Helical" evidence="1">
    <location>
        <begin position="105"/>
        <end position="123"/>
    </location>
</feature>
<dbReference type="InterPro" id="IPR019962">
    <property type="entry name" value="CHP03663"/>
</dbReference>
<dbReference type="PANTHER" id="PTHR41710">
    <property type="entry name" value="GLYCOSYL TRANSFERASE, FAMILY 39"/>
    <property type="match status" value="1"/>
</dbReference>
<feature type="transmembrane region" description="Helical" evidence="1">
    <location>
        <begin position="58"/>
        <end position="74"/>
    </location>
</feature>
<reference evidence="2" key="1">
    <citation type="submission" date="2018-05" db="EMBL/GenBank/DDBJ databases">
        <authorList>
            <person name="Lanie J.A."/>
            <person name="Ng W.-L."/>
            <person name="Kazmierczak K.M."/>
            <person name="Andrzejewski T.M."/>
            <person name="Davidsen T.M."/>
            <person name="Wayne K.J."/>
            <person name="Tettelin H."/>
            <person name="Glass J.I."/>
            <person name="Rusch D."/>
            <person name="Podicherti R."/>
            <person name="Tsui H.-C.T."/>
            <person name="Winkler M.E."/>
        </authorList>
    </citation>
    <scope>NUCLEOTIDE SEQUENCE</scope>
</reference>
<feature type="transmembrane region" description="Helical" evidence="1">
    <location>
        <begin position="154"/>
        <end position="171"/>
    </location>
</feature>
<sequence>MQISSSKTENPMDGRWVKGRWVRQENDVSASITAKDFLPELGKGRFTLGISMPSRMEWGFYASLVLIALAMRLYDLGGRAVHHDESLHGYFAYQMFVGGGYDHNPLMHGMFLFHSIATSFFLFGDSEFSMRLPMALFGAGLVLVPLILKPRIGQFGSLACAILLAFSPSLIY</sequence>
<keyword evidence="1" id="KW-1133">Transmembrane helix</keyword>
<gene>
    <name evidence="2" type="ORF">METZ01_LOCUS512385</name>
</gene>
<keyword evidence="1" id="KW-0812">Transmembrane</keyword>
<dbReference type="AlphaFoldDB" id="A0A383ERY1"/>
<proteinExistence type="predicted"/>
<evidence type="ECO:0000313" key="2">
    <source>
        <dbReference type="EMBL" id="SVE59531.1"/>
    </source>
</evidence>
<evidence type="ECO:0008006" key="3">
    <source>
        <dbReference type="Google" id="ProtNLM"/>
    </source>
</evidence>
<organism evidence="2">
    <name type="scientific">marine metagenome</name>
    <dbReference type="NCBI Taxonomy" id="408172"/>
    <lineage>
        <taxon>unclassified sequences</taxon>
        <taxon>metagenomes</taxon>
        <taxon>ecological metagenomes</taxon>
    </lineage>
</organism>